<evidence type="ECO:0000256" key="3">
    <source>
        <dbReference type="RuleBase" id="RU361196"/>
    </source>
</evidence>
<dbReference type="EMBL" id="CADCXN010000058">
    <property type="protein sequence ID" value="CAA9890910.1"/>
    <property type="molecule type" value="Genomic_DNA"/>
</dbReference>
<protein>
    <submittedName>
        <fullName evidence="5">Glycoside hydrolase family 57</fullName>
    </submittedName>
</protein>
<dbReference type="Pfam" id="PF03065">
    <property type="entry name" value="Glyco_hydro_57"/>
    <property type="match status" value="1"/>
</dbReference>
<dbReference type="Proteomes" id="UP000494216">
    <property type="component" value="Unassembled WGS sequence"/>
</dbReference>
<dbReference type="CDD" id="cd10796">
    <property type="entry name" value="GH57N_APU"/>
    <property type="match status" value="1"/>
</dbReference>
<dbReference type="GO" id="GO:0005975">
    <property type="term" value="P:carbohydrate metabolic process"/>
    <property type="evidence" value="ECO:0007669"/>
    <property type="project" value="InterPro"/>
</dbReference>
<organism evidence="5 6">
    <name type="scientific">Candidatus Methylobacter favarea</name>
    <dbReference type="NCBI Taxonomy" id="2707345"/>
    <lineage>
        <taxon>Bacteria</taxon>
        <taxon>Pseudomonadati</taxon>
        <taxon>Pseudomonadota</taxon>
        <taxon>Gammaproteobacteria</taxon>
        <taxon>Methylococcales</taxon>
        <taxon>Methylococcaceae</taxon>
        <taxon>Methylobacter</taxon>
    </lineage>
</organism>
<dbReference type="InterPro" id="IPR027291">
    <property type="entry name" value="Glyco_hydro_38_N_sf"/>
</dbReference>
<feature type="domain" description="Glycoside hydrolase family 57 N-terminal" evidence="4">
    <location>
        <begin position="15"/>
        <end position="432"/>
    </location>
</feature>
<reference evidence="5 6" key="1">
    <citation type="submission" date="2020-02" db="EMBL/GenBank/DDBJ databases">
        <authorList>
            <person name="Hogendoorn C."/>
        </authorList>
    </citation>
    <scope>NUCLEOTIDE SEQUENCE [LARGE SCALE GENOMIC DNA]</scope>
    <source>
        <strain evidence="5">METHB21</strain>
    </source>
</reference>
<keyword evidence="6" id="KW-1185">Reference proteome</keyword>
<name>A0A8S0X8A4_9GAMM</name>
<gene>
    <name evidence="5" type="ORF">METHB2_30114</name>
</gene>
<evidence type="ECO:0000259" key="4">
    <source>
        <dbReference type="Pfam" id="PF03065"/>
    </source>
</evidence>
<comment type="similarity">
    <text evidence="1 3">Belongs to the glycosyl hydrolase 57 family.</text>
</comment>
<dbReference type="SUPFAM" id="SSF88713">
    <property type="entry name" value="Glycoside hydrolase/deacetylase"/>
    <property type="match status" value="1"/>
</dbReference>
<keyword evidence="2 3" id="KW-0119">Carbohydrate metabolism</keyword>
<evidence type="ECO:0000256" key="2">
    <source>
        <dbReference type="ARBA" id="ARBA00023277"/>
    </source>
</evidence>
<evidence type="ECO:0000313" key="5">
    <source>
        <dbReference type="EMBL" id="CAA9890910.1"/>
    </source>
</evidence>
<evidence type="ECO:0000256" key="1">
    <source>
        <dbReference type="ARBA" id="ARBA00006821"/>
    </source>
</evidence>
<dbReference type="PANTHER" id="PTHR36306">
    <property type="entry name" value="ALPHA-AMYLASE-RELATED-RELATED"/>
    <property type="match status" value="1"/>
</dbReference>
<dbReference type="InterPro" id="IPR011330">
    <property type="entry name" value="Glyco_hydro/deAcase_b/a-brl"/>
</dbReference>
<keyword evidence="5" id="KW-0378">Hydrolase</keyword>
<dbReference type="PANTHER" id="PTHR36306:SF1">
    <property type="entry name" value="ALPHA-AMYLASE-RELATED"/>
    <property type="match status" value="1"/>
</dbReference>
<sequence>MFGRKPAQKKLKLVLCWHMHQPEYRDLNTGEYQLPWTYLHVIKDYIDMVAHLEAVPQAKAVVNFVPILLEQIEEYARQVSCYLNDRIAITDPLLAALVAPSIPADPESRLKLIKDCLRANRERQINRYAAFRKLADMADWLEHHYESLNYVNSQFIADILVWYHLAWTGETVKLTDSRIKSLIEKGSCYTLHDRIEVLEVIGEQLSSVILRYKVLARKGQIELSVTPYAHPIMPLLLDLKSAHEAMLTAPLPELEAYPGGEERVVWHLEKGVQTFKRFFGFTPKGCWPSEGSISEQTLKILGDFGFDWTASGGSVLHHSFHLPVNKRPPGIHHPYRLDGTDIACFFRDDGLSDLIGFEYSKWHADDAVNDLIHHLENMASNELGDTVVTIILDGENAWEYYPDNGYFFLSALYQRLTTHSRIELTTFSECLKTKADVKPLSRLVAGSWVYGNFSTWIGDADKNRGWDMLGDVKWAFDKALASKRLTDKQVQEAEFQLAVCEGSDWFWWFGDYNPGEAVSNFERQFRLNLANLYRLLGEEPPAYLAMSFTQGSGAPAMGGAMRPGIE</sequence>
<accession>A0A8S0X8A4</accession>
<proteinExistence type="inferred from homology"/>
<dbReference type="Gene3D" id="3.20.110.10">
    <property type="entry name" value="Glycoside hydrolase 38, N terminal domain"/>
    <property type="match status" value="1"/>
</dbReference>
<dbReference type="RefSeq" id="WP_246246965.1">
    <property type="nucleotide sequence ID" value="NZ_CADCXN010000058.1"/>
</dbReference>
<dbReference type="InterPro" id="IPR004300">
    <property type="entry name" value="Glyco_hydro_57_N"/>
</dbReference>
<comment type="caution">
    <text evidence="5">The sequence shown here is derived from an EMBL/GenBank/DDBJ whole genome shotgun (WGS) entry which is preliminary data.</text>
</comment>
<evidence type="ECO:0000313" key="6">
    <source>
        <dbReference type="Proteomes" id="UP000494216"/>
    </source>
</evidence>
<dbReference type="AlphaFoldDB" id="A0A8S0X8A4"/>
<dbReference type="InterPro" id="IPR052046">
    <property type="entry name" value="GH57_Enzymes"/>
</dbReference>
<dbReference type="GO" id="GO:0016787">
    <property type="term" value="F:hydrolase activity"/>
    <property type="evidence" value="ECO:0007669"/>
    <property type="project" value="UniProtKB-KW"/>
</dbReference>